<comment type="caution">
    <text evidence="6">The sequence shown here is derived from an EMBL/GenBank/DDBJ whole genome shotgun (WGS) entry which is preliminary data.</text>
</comment>
<evidence type="ECO:0000313" key="6">
    <source>
        <dbReference type="EMBL" id="CAL4077329.1"/>
    </source>
</evidence>
<dbReference type="Proteomes" id="UP001497623">
    <property type="component" value="Unassembled WGS sequence"/>
</dbReference>
<dbReference type="EMBL" id="CAXKWB010005218">
    <property type="protein sequence ID" value="CAL4077329.1"/>
    <property type="molecule type" value="Genomic_DNA"/>
</dbReference>
<evidence type="ECO:0000259" key="5">
    <source>
        <dbReference type="PROSITE" id="PS01180"/>
    </source>
</evidence>
<feature type="signal peptide" evidence="4">
    <location>
        <begin position="1"/>
        <end position="29"/>
    </location>
</feature>
<dbReference type="Pfam" id="PF00431">
    <property type="entry name" value="CUB"/>
    <property type="match status" value="2"/>
</dbReference>
<dbReference type="InterPro" id="IPR035914">
    <property type="entry name" value="Sperma_CUB_dom_sf"/>
</dbReference>
<dbReference type="Gene3D" id="2.60.120.290">
    <property type="entry name" value="Spermadhesin, CUB domain"/>
    <property type="match status" value="2"/>
</dbReference>
<feature type="non-terminal residue" evidence="6">
    <location>
        <position position="1"/>
    </location>
</feature>
<dbReference type="PANTHER" id="PTHR24251">
    <property type="entry name" value="OVOCHYMASE-RELATED"/>
    <property type="match status" value="1"/>
</dbReference>
<evidence type="ECO:0000313" key="7">
    <source>
        <dbReference type="Proteomes" id="UP001497623"/>
    </source>
</evidence>
<protein>
    <recommendedName>
        <fullName evidence="5">CUB domain-containing protein</fullName>
    </recommendedName>
</protein>
<dbReference type="InterPro" id="IPR000859">
    <property type="entry name" value="CUB_dom"/>
</dbReference>
<reference evidence="6 7" key="1">
    <citation type="submission" date="2024-05" db="EMBL/GenBank/DDBJ databases">
        <authorList>
            <person name="Wallberg A."/>
        </authorList>
    </citation>
    <scope>NUCLEOTIDE SEQUENCE [LARGE SCALE GENOMIC DNA]</scope>
</reference>
<keyword evidence="2" id="KW-1015">Disulfide bond</keyword>
<evidence type="ECO:0000256" key="3">
    <source>
        <dbReference type="PROSITE-ProRule" id="PRU00059"/>
    </source>
</evidence>
<accession>A0AAV2QCT9</accession>
<keyword evidence="4" id="KW-0732">Signal</keyword>
<feature type="domain" description="CUB" evidence="5">
    <location>
        <begin position="47"/>
        <end position="163"/>
    </location>
</feature>
<comment type="caution">
    <text evidence="3">Lacks conserved residue(s) required for the propagation of feature annotation.</text>
</comment>
<dbReference type="CDD" id="cd00041">
    <property type="entry name" value="CUB"/>
    <property type="match status" value="2"/>
</dbReference>
<feature type="chain" id="PRO_5043618126" description="CUB domain-containing protein" evidence="4">
    <location>
        <begin position="30"/>
        <end position="356"/>
    </location>
</feature>
<feature type="domain" description="CUB" evidence="5">
    <location>
        <begin position="222"/>
        <end position="338"/>
    </location>
</feature>
<evidence type="ECO:0000256" key="1">
    <source>
        <dbReference type="ARBA" id="ARBA00022737"/>
    </source>
</evidence>
<keyword evidence="1" id="KW-0677">Repeat</keyword>
<dbReference type="PROSITE" id="PS01180">
    <property type="entry name" value="CUB"/>
    <property type="match status" value="2"/>
</dbReference>
<proteinExistence type="predicted"/>
<dbReference type="AlphaFoldDB" id="A0AAV2QCT9"/>
<dbReference type="FunFam" id="2.60.120.290:FF:000013">
    <property type="entry name" value="Membrane frizzled-related protein"/>
    <property type="match status" value="2"/>
</dbReference>
<dbReference type="SMART" id="SM00042">
    <property type="entry name" value="CUB"/>
    <property type="match status" value="2"/>
</dbReference>
<dbReference type="SUPFAM" id="SSF49854">
    <property type="entry name" value="Spermadhesin, CUB domain"/>
    <property type="match status" value="2"/>
</dbReference>
<evidence type="ECO:0000256" key="4">
    <source>
        <dbReference type="SAM" id="SignalP"/>
    </source>
</evidence>
<organism evidence="6 7">
    <name type="scientific">Meganyctiphanes norvegica</name>
    <name type="common">Northern krill</name>
    <name type="synonym">Thysanopoda norvegica</name>
    <dbReference type="NCBI Taxonomy" id="48144"/>
    <lineage>
        <taxon>Eukaryota</taxon>
        <taxon>Metazoa</taxon>
        <taxon>Ecdysozoa</taxon>
        <taxon>Arthropoda</taxon>
        <taxon>Crustacea</taxon>
        <taxon>Multicrustacea</taxon>
        <taxon>Malacostraca</taxon>
        <taxon>Eumalacostraca</taxon>
        <taxon>Eucarida</taxon>
        <taxon>Euphausiacea</taxon>
        <taxon>Euphausiidae</taxon>
        <taxon>Meganyctiphanes</taxon>
    </lineage>
</organism>
<gene>
    <name evidence="6" type="ORF">MNOR_LOCUS10379</name>
</gene>
<name>A0AAV2QCT9_MEGNR</name>
<feature type="non-terminal residue" evidence="6">
    <location>
        <position position="356"/>
    </location>
</feature>
<keyword evidence="7" id="KW-1185">Reference proteome</keyword>
<sequence>PRMSGTKAPVGFVLSVLIIHHVVFTKARSQIFNKGFDRLNLRGDEACGGTFTSFNGTLSSPGFPDMYTDNLDCFWLIEASEDQVIRIDFTFMEIEYQRQCMYDALIVRDGDIVTSPILEGRLCGSIKPNSGPQLLTTGHQALIHFRTDYISTYKGFQLTWTTINIEECPTHPPCPSATCPTCPTCPTETPCQRTACREIKDNMDSVKPEQRSNHAISKRSSCGENFASETGSFHSPGYPYHYTNNLDCFWTITTLVGYRINLEFKDLEVEYHQFCLYDAIVIRDGNSPISPKIGQDICGGFNPAKGLKMSSTGNELCIHFQTDYVHFKKGFSIEWTSDKIDKCLPPPTCSPGILKV</sequence>
<evidence type="ECO:0000256" key="2">
    <source>
        <dbReference type="ARBA" id="ARBA00023157"/>
    </source>
</evidence>